<name>A0A5N0EKW9_9NOCA</name>
<protein>
    <submittedName>
        <fullName evidence="6">TIR domain-containing protein</fullName>
    </submittedName>
</protein>
<evidence type="ECO:0000256" key="1">
    <source>
        <dbReference type="ARBA" id="ARBA00022574"/>
    </source>
</evidence>
<dbReference type="Gene3D" id="2.130.10.10">
    <property type="entry name" value="YVTN repeat-like/Quinoprotein amine dehydrogenase"/>
    <property type="match status" value="4"/>
</dbReference>
<dbReference type="Pfam" id="PF13676">
    <property type="entry name" value="TIR_2"/>
    <property type="match status" value="1"/>
</dbReference>
<dbReference type="InterPro" id="IPR035897">
    <property type="entry name" value="Toll_tir_struct_dom_sf"/>
</dbReference>
<evidence type="ECO:0000313" key="7">
    <source>
        <dbReference type="Proteomes" id="UP000323876"/>
    </source>
</evidence>
<dbReference type="SUPFAM" id="SSF52200">
    <property type="entry name" value="Toll/Interleukin receptor TIR domain"/>
    <property type="match status" value="1"/>
</dbReference>
<dbReference type="InterPro" id="IPR049052">
    <property type="entry name" value="nSTAND1"/>
</dbReference>
<keyword evidence="1 3" id="KW-0853">WD repeat</keyword>
<dbReference type="SUPFAM" id="SSF52540">
    <property type="entry name" value="P-loop containing nucleoside triphosphate hydrolases"/>
    <property type="match status" value="1"/>
</dbReference>
<feature type="repeat" description="WD" evidence="3">
    <location>
        <begin position="1104"/>
        <end position="1138"/>
    </location>
</feature>
<organism evidence="6 7">
    <name type="scientific">Nocardia colli</name>
    <dbReference type="NCBI Taxonomy" id="2545717"/>
    <lineage>
        <taxon>Bacteria</taxon>
        <taxon>Bacillati</taxon>
        <taxon>Actinomycetota</taxon>
        <taxon>Actinomycetes</taxon>
        <taxon>Mycobacteriales</taxon>
        <taxon>Nocardiaceae</taxon>
        <taxon>Nocardia</taxon>
    </lineage>
</organism>
<keyword evidence="2" id="KW-0677">Repeat</keyword>
<evidence type="ECO:0000313" key="6">
    <source>
        <dbReference type="EMBL" id="KAA8889399.1"/>
    </source>
</evidence>
<dbReference type="OrthoDB" id="134501at2"/>
<dbReference type="PANTHER" id="PTHR19879:SF9">
    <property type="entry name" value="TRANSCRIPTION INITIATION FACTOR TFIID SUBUNIT 5"/>
    <property type="match status" value="1"/>
</dbReference>
<dbReference type="Pfam" id="PF00400">
    <property type="entry name" value="WD40"/>
    <property type="match status" value="2"/>
</dbReference>
<keyword evidence="7" id="KW-1185">Reference proteome</keyword>
<evidence type="ECO:0000259" key="4">
    <source>
        <dbReference type="Pfam" id="PF13676"/>
    </source>
</evidence>
<feature type="domain" description="Novel STAND NTPase 1" evidence="5">
    <location>
        <begin position="158"/>
        <end position="552"/>
    </location>
</feature>
<dbReference type="InterPro" id="IPR000157">
    <property type="entry name" value="TIR_dom"/>
</dbReference>
<dbReference type="PROSITE" id="PS50294">
    <property type="entry name" value="WD_REPEATS_REGION"/>
    <property type="match status" value="1"/>
</dbReference>
<accession>A0A5N0EKW9</accession>
<sequence length="1393" mass="151404">MPVPLSWRFGLRVGEVLARVFISHSSRDREWASAVRGWLVADGHEVFLDLHPVDGLIVGEEWEGELYRRLRWADAVVCVVTGAYLASVWCAAEVGIAKANGSMLLTVRVEADIVHPLLKSLQQSNAATEPEVAREKLAVALRRLDAGGGLGWSDDRSPYPGLDAFDIGRHRVFFGRGREAAEIAELLRQPANRTAPGIQLVIGPSGCGKSSLVRAGVIPRIAGEPLWSPLEPIVPGTDPVGALARSLAAARRRAGLDRETPFQRERLTGNGFRDAADELLLAEQGGADRKLLLVIDQYEELLRRTPATERAEFVDALIPAIGGPVQVLATLRPEFLEPFGADPALSRIPTRTHPVLPLRNEALREVIEGPARVAGLTIEDGLVEALLTDTGTGDALPLLAFTLEQLAFRLRRGDQLSHHRYTEIGGVRGALARQAETALAEAHTATGLSRDEIITILLRLVTVDEHGVPTRDRIPRADFTESAQQAIDAFVTHRLLATAEEDKQIVVSPAHEAFLRNWTPLRDAISREGDSLRARRAVEIAATEWANDDHKPQRLWERDRLAVAMKDTGARLRLLPRPQLRQWPPRLRRLSTTRVETSSRAREFLERSYRRDRFRRGRATVVLSALLCAALVAAVIAIVQQQQAVARQHTAVARQLLAQADQLRNLDPRMAIRLGLAADRIDPGNETRQWLINMLSTTRYAGTLDGPPNRVFRLAFSPDGQTIAVQHSGGAVALWGLSDTGRAQQLGQPLTDVSDITDIAFTPDGKTLLTGAAQDLNAVYVRMGLSPSAEAKHNSSSVDGLMQWDVTDPARPHLKARSVLDISEKLSIRFAPATMLAIGYTDKQPTQLWDLTDPEHPMPAATLSPPEDEVYSSEFSPDGRLLVIATRSAITIWDVSDRHTPRAISRPVTGQGPTQDLAFSPDGSQLAATIFPGGLTRWDITDPARPRLYPNSGPSIGSIWSKLAFGPTGNDLAIAPGFGNGVGLYEIPADEKTARLRTRPVGDATAATAIAFSAKEIIAIGGADGRTSLWTIDAHTQPQPMGRPFSGEVDQVAGGCGVATSGDLIAVGGKNGKVDLWETGQRDGPVRAVSFDTEHLDYVNEIRISCVALSSDGKTLATGSPDRTVSLWDVGDRRHPRRLGPPLTGLDGVVSTLAFSPDGTRLAAGSYQNSLVWSIEQREAPKRLGRGIHDGPMAQVSFTADGRLHAVGWVHRMLTIWDFTDADHPVPRGEIPLEQSTQIAYSPAAGMLVVIKHGAGQFWDVTDPAHAKPVGNAVLSDLGSDFRARFDSTGTILATFGNDQVQMWLVTDPAHPTQIGEPRNIGAREIATAAFTADSGRLVTGHELGAVVEWDLHRLHELRREPADIGCTTVGSGLSPEGWRQYIQELPYRDTCR</sequence>
<dbReference type="SUPFAM" id="SSF50978">
    <property type="entry name" value="WD40 repeat-like"/>
    <property type="match status" value="1"/>
</dbReference>
<dbReference type="EMBL" id="VXLC01000003">
    <property type="protein sequence ID" value="KAA8889399.1"/>
    <property type="molecule type" value="Genomic_DNA"/>
</dbReference>
<dbReference type="SUPFAM" id="SSF82171">
    <property type="entry name" value="DPP6 N-terminal domain-like"/>
    <property type="match status" value="1"/>
</dbReference>
<proteinExistence type="predicted"/>
<evidence type="ECO:0000259" key="5">
    <source>
        <dbReference type="Pfam" id="PF20703"/>
    </source>
</evidence>
<reference evidence="6 7" key="1">
    <citation type="submission" date="2019-09" db="EMBL/GenBank/DDBJ databases">
        <authorList>
            <person name="Wang X."/>
        </authorList>
    </citation>
    <scope>NUCLEOTIDE SEQUENCE [LARGE SCALE GENOMIC DNA]</scope>
    <source>
        <strain evidence="6 7">CICC 11023</strain>
    </source>
</reference>
<evidence type="ECO:0000256" key="3">
    <source>
        <dbReference type="PROSITE-ProRule" id="PRU00221"/>
    </source>
</evidence>
<dbReference type="SMART" id="SM00320">
    <property type="entry name" value="WD40"/>
    <property type="match status" value="8"/>
</dbReference>
<dbReference type="PROSITE" id="PS00678">
    <property type="entry name" value="WD_REPEATS_1"/>
    <property type="match status" value="1"/>
</dbReference>
<dbReference type="Gene3D" id="3.40.50.10140">
    <property type="entry name" value="Toll/interleukin-1 receptor homology (TIR) domain"/>
    <property type="match status" value="1"/>
</dbReference>
<dbReference type="Proteomes" id="UP000323876">
    <property type="component" value="Unassembled WGS sequence"/>
</dbReference>
<dbReference type="InterPro" id="IPR001680">
    <property type="entry name" value="WD40_rpt"/>
</dbReference>
<dbReference type="GO" id="GO:0007165">
    <property type="term" value="P:signal transduction"/>
    <property type="evidence" value="ECO:0007669"/>
    <property type="project" value="InterPro"/>
</dbReference>
<gene>
    <name evidence="6" type="ORF">F3087_10760</name>
</gene>
<dbReference type="Pfam" id="PF20703">
    <property type="entry name" value="nSTAND1"/>
    <property type="match status" value="1"/>
</dbReference>
<dbReference type="Gene3D" id="3.40.50.300">
    <property type="entry name" value="P-loop containing nucleotide triphosphate hydrolases"/>
    <property type="match status" value="1"/>
</dbReference>
<feature type="domain" description="TIR" evidence="4">
    <location>
        <begin position="20"/>
        <end position="127"/>
    </location>
</feature>
<comment type="caution">
    <text evidence="6">The sequence shown here is derived from an EMBL/GenBank/DDBJ whole genome shotgun (WGS) entry which is preliminary data.</text>
</comment>
<evidence type="ECO:0000256" key="2">
    <source>
        <dbReference type="ARBA" id="ARBA00022737"/>
    </source>
</evidence>
<dbReference type="InterPro" id="IPR015943">
    <property type="entry name" value="WD40/YVTN_repeat-like_dom_sf"/>
</dbReference>
<dbReference type="InterPro" id="IPR019775">
    <property type="entry name" value="WD40_repeat_CS"/>
</dbReference>
<dbReference type="InterPro" id="IPR036322">
    <property type="entry name" value="WD40_repeat_dom_sf"/>
</dbReference>
<dbReference type="PROSITE" id="PS50082">
    <property type="entry name" value="WD_REPEATS_2"/>
    <property type="match status" value="1"/>
</dbReference>
<dbReference type="InterPro" id="IPR027417">
    <property type="entry name" value="P-loop_NTPase"/>
</dbReference>
<dbReference type="PANTHER" id="PTHR19879">
    <property type="entry name" value="TRANSCRIPTION INITIATION FACTOR TFIID"/>
    <property type="match status" value="1"/>
</dbReference>